<name>W0A3S0_9SPHN</name>
<protein>
    <submittedName>
        <fullName evidence="2">Uncharacterized protein</fullName>
    </submittedName>
</protein>
<proteinExistence type="predicted"/>
<dbReference type="HOGENOM" id="CLU_183825_0_0_5"/>
<organism evidence="2 3">
    <name type="scientific">Sphingomonas sanxanigenens DSM 19645 = NX02</name>
    <dbReference type="NCBI Taxonomy" id="1123269"/>
    <lineage>
        <taxon>Bacteria</taxon>
        <taxon>Pseudomonadati</taxon>
        <taxon>Pseudomonadota</taxon>
        <taxon>Alphaproteobacteria</taxon>
        <taxon>Sphingomonadales</taxon>
        <taxon>Sphingomonadaceae</taxon>
        <taxon>Sphingomonas</taxon>
    </lineage>
</organism>
<dbReference type="PATRIC" id="fig|1123269.5.peg.819"/>
<dbReference type="Pfam" id="PF07874">
    <property type="entry name" value="DUF1660"/>
    <property type="match status" value="1"/>
</dbReference>
<feature type="region of interest" description="Disordered" evidence="1">
    <location>
        <begin position="46"/>
        <end position="67"/>
    </location>
</feature>
<dbReference type="AlphaFoldDB" id="W0A3S0"/>
<dbReference type="RefSeq" id="WP_025290891.1">
    <property type="nucleotide sequence ID" value="NZ_CP006644.1"/>
</dbReference>
<gene>
    <name evidence="2" type="ORF">NX02_04205</name>
</gene>
<dbReference type="InterPro" id="IPR012455">
    <property type="entry name" value="DUF1660"/>
</dbReference>
<evidence type="ECO:0000256" key="1">
    <source>
        <dbReference type="SAM" id="MobiDB-lite"/>
    </source>
</evidence>
<keyword evidence="3" id="KW-1185">Reference proteome</keyword>
<dbReference type="KEGG" id="ssan:NX02_04205"/>
<sequence>MGIMCKLRGHKPDRGGARHDGEDYWTICKRCGTPLIRAIDGWREPSVDEKRAHARQAEARGKGDAAA</sequence>
<evidence type="ECO:0000313" key="3">
    <source>
        <dbReference type="Proteomes" id="UP000018851"/>
    </source>
</evidence>
<dbReference type="EMBL" id="CP006644">
    <property type="protein sequence ID" value="AHE52589.1"/>
    <property type="molecule type" value="Genomic_DNA"/>
</dbReference>
<dbReference type="Proteomes" id="UP000018851">
    <property type="component" value="Chromosome"/>
</dbReference>
<accession>W0A3S0</accession>
<reference evidence="2 3" key="1">
    <citation type="submission" date="2013-07" db="EMBL/GenBank/DDBJ databases">
        <title>Completed genome of Sphingomonas sanxanigenens NX02.</title>
        <authorList>
            <person name="Ma T."/>
            <person name="Huang H."/>
            <person name="Wu M."/>
            <person name="Li X."/>
            <person name="Li G."/>
        </authorList>
    </citation>
    <scope>NUCLEOTIDE SEQUENCE [LARGE SCALE GENOMIC DNA]</scope>
    <source>
        <strain evidence="2 3">NX02</strain>
    </source>
</reference>
<evidence type="ECO:0000313" key="2">
    <source>
        <dbReference type="EMBL" id="AHE52589.1"/>
    </source>
</evidence>
<dbReference type="OrthoDB" id="7585898at2"/>